<dbReference type="PANTHER" id="PTHR30086:SF17">
    <property type="entry name" value="LYSE FAMILY TRANSLOCATOR"/>
    <property type="match status" value="1"/>
</dbReference>
<feature type="transmembrane region" description="Helical" evidence="6">
    <location>
        <begin position="147"/>
        <end position="171"/>
    </location>
</feature>
<feature type="transmembrane region" description="Helical" evidence="6">
    <location>
        <begin position="6"/>
        <end position="30"/>
    </location>
</feature>
<proteinExistence type="predicted"/>
<organism evidence="7 8">
    <name type="scientific">Stella humosa</name>
    <dbReference type="NCBI Taxonomy" id="94"/>
    <lineage>
        <taxon>Bacteria</taxon>
        <taxon>Pseudomonadati</taxon>
        <taxon>Pseudomonadota</taxon>
        <taxon>Alphaproteobacteria</taxon>
        <taxon>Rhodospirillales</taxon>
        <taxon>Stellaceae</taxon>
        <taxon>Stella</taxon>
    </lineage>
</organism>
<dbReference type="GO" id="GO:0015171">
    <property type="term" value="F:amino acid transmembrane transporter activity"/>
    <property type="evidence" value="ECO:0007669"/>
    <property type="project" value="TreeGrafter"/>
</dbReference>
<reference evidence="7 8" key="1">
    <citation type="submission" date="2018-11" db="EMBL/GenBank/DDBJ databases">
        <title>Genomic Encyclopedia of Type Strains, Phase IV (KMG-IV): sequencing the most valuable type-strain genomes for metagenomic binning, comparative biology and taxonomic classification.</title>
        <authorList>
            <person name="Goeker M."/>
        </authorList>
    </citation>
    <scope>NUCLEOTIDE SEQUENCE [LARGE SCALE GENOMIC DNA]</scope>
    <source>
        <strain evidence="7 8">DSM 5900</strain>
    </source>
</reference>
<comment type="caution">
    <text evidence="7">The sequence shown here is derived from an EMBL/GenBank/DDBJ whole genome shotgun (WGS) entry which is preliminary data.</text>
</comment>
<accession>A0A3N1MKB7</accession>
<evidence type="ECO:0000256" key="2">
    <source>
        <dbReference type="ARBA" id="ARBA00022475"/>
    </source>
</evidence>
<evidence type="ECO:0000256" key="1">
    <source>
        <dbReference type="ARBA" id="ARBA00004651"/>
    </source>
</evidence>
<dbReference type="RefSeq" id="WP_123688187.1">
    <property type="nucleotide sequence ID" value="NZ_AP019700.1"/>
</dbReference>
<dbReference type="InterPro" id="IPR001123">
    <property type="entry name" value="LeuE-type"/>
</dbReference>
<keyword evidence="2" id="KW-1003">Cell membrane</keyword>
<dbReference type="Pfam" id="PF01810">
    <property type="entry name" value="LysE"/>
    <property type="match status" value="1"/>
</dbReference>
<dbReference type="Proteomes" id="UP000278222">
    <property type="component" value="Unassembled WGS sequence"/>
</dbReference>
<feature type="transmembrane region" description="Helical" evidence="6">
    <location>
        <begin position="109"/>
        <end position="135"/>
    </location>
</feature>
<name>A0A3N1MKB7_9PROT</name>
<dbReference type="EMBL" id="RJKX01000011">
    <property type="protein sequence ID" value="ROQ01426.1"/>
    <property type="molecule type" value="Genomic_DNA"/>
</dbReference>
<evidence type="ECO:0000256" key="5">
    <source>
        <dbReference type="ARBA" id="ARBA00023136"/>
    </source>
</evidence>
<evidence type="ECO:0000313" key="8">
    <source>
        <dbReference type="Proteomes" id="UP000278222"/>
    </source>
</evidence>
<protein>
    <submittedName>
        <fullName evidence="7">Threonine/homoserine/homoserine lactone efflux protein</fullName>
    </submittedName>
</protein>
<sequence length="207" mass="21969">MEPSVLLAAAVGGAIVVLTPGPAVLALIAIGAAQHRRAAAGFIFGHLLGDLWWTVLALAAMVGAQTLAPRLFQGLALACAAYLFWLGLRALRARPDASGRRMPLARRPFVNGLIFGITNPKSYPVTLSVFTALLANEVQSLTWANAPLLLAACFVGFLVADAILIWIVGSAPVRRLYRQHEIWVVRGTGALFVFFAATTVWQALAGA</sequence>
<feature type="transmembrane region" description="Helical" evidence="6">
    <location>
        <begin position="183"/>
        <end position="204"/>
    </location>
</feature>
<evidence type="ECO:0000256" key="3">
    <source>
        <dbReference type="ARBA" id="ARBA00022692"/>
    </source>
</evidence>
<keyword evidence="8" id="KW-1185">Reference proteome</keyword>
<dbReference type="OrthoDB" id="581870at2"/>
<feature type="transmembrane region" description="Helical" evidence="6">
    <location>
        <begin position="70"/>
        <end position="88"/>
    </location>
</feature>
<dbReference type="AlphaFoldDB" id="A0A3N1MKB7"/>
<comment type="subcellular location">
    <subcellularLocation>
        <location evidence="1">Cell membrane</location>
        <topology evidence="1">Multi-pass membrane protein</topology>
    </subcellularLocation>
</comment>
<evidence type="ECO:0000256" key="4">
    <source>
        <dbReference type="ARBA" id="ARBA00022989"/>
    </source>
</evidence>
<dbReference type="PANTHER" id="PTHR30086">
    <property type="entry name" value="ARGININE EXPORTER PROTEIN ARGO"/>
    <property type="match status" value="1"/>
</dbReference>
<feature type="transmembrane region" description="Helical" evidence="6">
    <location>
        <begin position="42"/>
        <end position="64"/>
    </location>
</feature>
<keyword evidence="3 6" id="KW-0812">Transmembrane</keyword>
<keyword evidence="5 6" id="KW-0472">Membrane</keyword>
<keyword evidence="4 6" id="KW-1133">Transmembrane helix</keyword>
<evidence type="ECO:0000313" key="7">
    <source>
        <dbReference type="EMBL" id="ROQ01426.1"/>
    </source>
</evidence>
<gene>
    <name evidence="7" type="ORF">EDC65_0605</name>
</gene>
<dbReference type="GO" id="GO:0005886">
    <property type="term" value="C:plasma membrane"/>
    <property type="evidence" value="ECO:0007669"/>
    <property type="project" value="UniProtKB-SubCell"/>
</dbReference>
<evidence type="ECO:0000256" key="6">
    <source>
        <dbReference type="SAM" id="Phobius"/>
    </source>
</evidence>